<evidence type="ECO:0000259" key="10">
    <source>
        <dbReference type="PROSITE" id="PS50262"/>
    </source>
</evidence>
<feature type="transmembrane region" description="Helical" evidence="9">
    <location>
        <begin position="44"/>
        <end position="67"/>
    </location>
</feature>
<proteinExistence type="predicted"/>
<keyword evidence="7" id="KW-0675">Receptor</keyword>
<dbReference type="Proteomes" id="UP000275408">
    <property type="component" value="Unassembled WGS sequence"/>
</dbReference>
<protein>
    <recommendedName>
        <fullName evidence="10">G-protein coupled receptors family 1 profile domain-containing protein</fullName>
    </recommendedName>
</protein>
<evidence type="ECO:0000256" key="2">
    <source>
        <dbReference type="ARBA" id="ARBA00022475"/>
    </source>
</evidence>
<keyword evidence="3 9" id="KW-0812">Transmembrane</keyword>
<dbReference type="EMBL" id="RCHS01001119">
    <property type="protein sequence ID" value="RMX55118.1"/>
    <property type="molecule type" value="Genomic_DNA"/>
</dbReference>
<keyword evidence="8" id="KW-0807">Transducer</keyword>
<dbReference type="Gene3D" id="1.20.1070.10">
    <property type="entry name" value="Rhodopsin 7-helix transmembrane proteins"/>
    <property type="match status" value="1"/>
</dbReference>
<dbReference type="AlphaFoldDB" id="A0A3M6UP38"/>
<evidence type="ECO:0000256" key="9">
    <source>
        <dbReference type="SAM" id="Phobius"/>
    </source>
</evidence>
<feature type="domain" description="G-protein coupled receptors family 1 profile" evidence="10">
    <location>
        <begin position="1"/>
        <end position="64"/>
    </location>
</feature>
<dbReference type="PANTHER" id="PTHR24228:SF59">
    <property type="entry name" value="NEUROPEPTIDE RECEPTOR 15"/>
    <property type="match status" value="1"/>
</dbReference>
<keyword evidence="12" id="KW-1185">Reference proteome</keyword>
<accession>A0A3M6UP38</accession>
<dbReference type="SUPFAM" id="SSF81321">
    <property type="entry name" value="Family A G protein-coupled receptor-like"/>
    <property type="match status" value="1"/>
</dbReference>
<keyword evidence="4 9" id="KW-1133">Transmembrane helix</keyword>
<gene>
    <name evidence="11" type="ORF">pdam_00007452</name>
</gene>
<dbReference type="GO" id="GO:0005886">
    <property type="term" value="C:plasma membrane"/>
    <property type="evidence" value="ECO:0007669"/>
    <property type="project" value="UniProtKB-SubCell"/>
</dbReference>
<comment type="subcellular location">
    <subcellularLocation>
        <location evidence="1">Cell membrane</location>
        <topology evidence="1">Multi-pass membrane protein</topology>
    </subcellularLocation>
</comment>
<dbReference type="GO" id="GO:0004930">
    <property type="term" value="F:G protein-coupled receptor activity"/>
    <property type="evidence" value="ECO:0007669"/>
    <property type="project" value="UniProtKB-KW"/>
</dbReference>
<name>A0A3M6UP38_POCDA</name>
<keyword evidence="6 9" id="KW-0472">Membrane</keyword>
<evidence type="ECO:0000313" key="12">
    <source>
        <dbReference type="Proteomes" id="UP000275408"/>
    </source>
</evidence>
<evidence type="ECO:0000256" key="7">
    <source>
        <dbReference type="ARBA" id="ARBA00023170"/>
    </source>
</evidence>
<comment type="caution">
    <text evidence="11">The sequence shown here is derived from an EMBL/GenBank/DDBJ whole genome shotgun (WGS) entry which is preliminary data.</text>
</comment>
<organism evidence="11 12">
    <name type="scientific">Pocillopora damicornis</name>
    <name type="common">Cauliflower coral</name>
    <name type="synonym">Millepora damicornis</name>
    <dbReference type="NCBI Taxonomy" id="46731"/>
    <lineage>
        <taxon>Eukaryota</taxon>
        <taxon>Metazoa</taxon>
        <taxon>Cnidaria</taxon>
        <taxon>Anthozoa</taxon>
        <taxon>Hexacorallia</taxon>
        <taxon>Scleractinia</taxon>
        <taxon>Astrocoeniina</taxon>
        <taxon>Pocilloporidae</taxon>
        <taxon>Pocillopora</taxon>
    </lineage>
</organism>
<evidence type="ECO:0000256" key="6">
    <source>
        <dbReference type="ARBA" id="ARBA00023136"/>
    </source>
</evidence>
<reference evidence="11 12" key="1">
    <citation type="journal article" date="2018" name="Sci. Rep.">
        <title>Comparative analysis of the Pocillopora damicornis genome highlights role of immune system in coral evolution.</title>
        <authorList>
            <person name="Cunning R."/>
            <person name="Bay R.A."/>
            <person name="Gillette P."/>
            <person name="Baker A.C."/>
            <person name="Traylor-Knowles N."/>
        </authorList>
    </citation>
    <scope>NUCLEOTIDE SEQUENCE [LARGE SCALE GENOMIC DNA]</scope>
    <source>
        <strain evidence="11">RSMAS</strain>
        <tissue evidence="11">Whole animal</tissue>
    </source>
</reference>
<keyword evidence="2" id="KW-1003">Cell membrane</keyword>
<dbReference type="PANTHER" id="PTHR24228">
    <property type="entry name" value="B2 BRADYKININ RECEPTOR/ANGIOTENSIN II RECEPTOR"/>
    <property type="match status" value="1"/>
</dbReference>
<feature type="transmembrane region" description="Helical" evidence="9">
    <location>
        <begin position="12"/>
        <end position="32"/>
    </location>
</feature>
<evidence type="ECO:0000256" key="3">
    <source>
        <dbReference type="ARBA" id="ARBA00022692"/>
    </source>
</evidence>
<evidence type="ECO:0000256" key="1">
    <source>
        <dbReference type="ARBA" id="ARBA00004651"/>
    </source>
</evidence>
<evidence type="ECO:0000256" key="8">
    <source>
        <dbReference type="ARBA" id="ARBA00023224"/>
    </source>
</evidence>
<dbReference type="InterPro" id="IPR017452">
    <property type="entry name" value="GPCR_Rhodpsn_7TM"/>
</dbReference>
<dbReference type="InterPro" id="IPR000276">
    <property type="entry name" value="GPCR_Rhodpsn"/>
</dbReference>
<dbReference type="CDD" id="cd00637">
    <property type="entry name" value="7tm_classA_rhodopsin-like"/>
    <property type="match status" value="1"/>
</dbReference>
<dbReference type="PROSITE" id="PS50262">
    <property type="entry name" value="G_PROTEIN_RECEP_F1_2"/>
    <property type="match status" value="1"/>
</dbReference>
<evidence type="ECO:0000256" key="4">
    <source>
        <dbReference type="ARBA" id="ARBA00022989"/>
    </source>
</evidence>
<keyword evidence="5" id="KW-0297">G-protein coupled receptor</keyword>
<sequence length="152" mass="16979">MTTQEIKLIKTILVTVLAYAICRALVIITDLVDQVRGGWAHPRGFYVIYTVCGIASSCINPVVYGIMNKSFRGEYIRLLGLNKTKNFDSSLASVKRFLEKDVVLLFTTVGQGKNSESPRGIEPQTFGVRAPTLYKPSHRDSMVSKAHYEVHI</sequence>
<dbReference type="PRINTS" id="PR00237">
    <property type="entry name" value="GPCRRHODOPSN"/>
</dbReference>
<evidence type="ECO:0000313" key="11">
    <source>
        <dbReference type="EMBL" id="RMX55118.1"/>
    </source>
</evidence>
<evidence type="ECO:0000256" key="5">
    <source>
        <dbReference type="ARBA" id="ARBA00023040"/>
    </source>
</evidence>